<dbReference type="EMBL" id="SNRY01000275">
    <property type="protein sequence ID" value="KAA6343337.1"/>
    <property type="molecule type" value="Genomic_DNA"/>
</dbReference>
<proteinExistence type="predicted"/>
<sequence>MIRRSQLVLCIAACFVCQTMAGQTGVLELTLKEAVERVQQYSSDAQAARHIFRSEYWNYQYYRANYLPSLGLTSTPYLDRAINKVTLADGTVKFVEQNMLNTDLSLTLNQNIPLTGGSFFLETAAQRMDMLSSKTTSWQTSPIIVGYRQSLFGYNSLKWERRIEPIRYREAQRRYIETLELTASRATDRFFALATAQSNYETAFATK</sequence>
<dbReference type="PANTHER" id="PTHR30026">
    <property type="entry name" value="OUTER MEMBRANE PROTEIN TOLC"/>
    <property type="match status" value="1"/>
</dbReference>
<dbReference type="PANTHER" id="PTHR30026:SF20">
    <property type="entry name" value="OUTER MEMBRANE PROTEIN TOLC"/>
    <property type="match status" value="1"/>
</dbReference>
<comment type="subcellular location">
    <subcellularLocation>
        <location evidence="1">Cell outer membrane</location>
    </subcellularLocation>
</comment>
<dbReference type="InterPro" id="IPR051906">
    <property type="entry name" value="TolC-like"/>
</dbReference>
<keyword evidence="5" id="KW-0998">Cell outer membrane</keyword>
<reference evidence="6" key="1">
    <citation type="submission" date="2019-03" db="EMBL/GenBank/DDBJ databases">
        <title>Single cell metagenomics reveals metabolic interactions within the superorganism composed of flagellate Streblomastix strix and complex community of Bacteroidetes bacteria on its surface.</title>
        <authorList>
            <person name="Treitli S.C."/>
            <person name="Kolisko M."/>
            <person name="Husnik F."/>
            <person name="Keeling P."/>
            <person name="Hampl V."/>
        </authorList>
    </citation>
    <scope>NUCLEOTIDE SEQUENCE</scope>
    <source>
        <strain evidence="6">STM</strain>
    </source>
</reference>
<evidence type="ECO:0008006" key="7">
    <source>
        <dbReference type="Google" id="ProtNLM"/>
    </source>
</evidence>
<dbReference type="Gene3D" id="1.20.1600.10">
    <property type="entry name" value="Outer membrane efflux proteins (OEP)"/>
    <property type="match status" value="1"/>
</dbReference>
<evidence type="ECO:0000256" key="5">
    <source>
        <dbReference type="ARBA" id="ARBA00023237"/>
    </source>
</evidence>
<gene>
    <name evidence="6" type="ORF">EZS27_008976</name>
</gene>
<name>A0A5J4SBE0_9ZZZZ</name>
<dbReference type="GO" id="GO:0015288">
    <property type="term" value="F:porin activity"/>
    <property type="evidence" value="ECO:0007669"/>
    <property type="project" value="TreeGrafter"/>
</dbReference>
<dbReference type="GO" id="GO:1990281">
    <property type="term" value="C:efflux pump complex"/>
    <property type="evidence" value="ECO:0007669"/>
    <property type="project" value="TreeGrafter"/>
</dbReference>
<dbReference type="AlphaFoldDB" id="A0A5J4SBE0"/>
<dbReference type="GO" id="GO:0009279">
    <property type="term" value="C:cell outer membrane"/>
    <property type="evidence" value="ECO:0007669"/>
    <property type="project" value="UniProtKB-SubCell"/>
</dbReference>
<evidence type="ECO:0000256" key="2">
    <source>
        <dbReference type="ARBA" id="ARBA00022452"/>
    </source>
</evidence>
<evidence type="ECO:0000256" key="4">
    <source>
        <dbReference type="ARBA" id="ARBA00023136"/>
    </source>
</evidence>
<keyword evidence="4" id="KW-0472">Membrane</keyword>
<dbReference type="GO" id="GO:0015562">
    <property type="term" value="F:efflux transmembrane transporter activity"/>
    <property type="evidence" value="ECO:0007669"/>
    <property type="project" value="TreeGrafter"/>
</dbReference>
<keyword evidence="3" id="KW-0812">Transmembrane</keyword>
<evidence type="ECO:0000313" key="6">
    <source>
        <dbReference type="EMBL" id="KAA6343337.1"/>
    </source>
</evidence>
<keyword evidence="2" id="KW-1134">Transmembrane beta strand</keyword>
<protein>
    <recommendedName>
        <fullName evidence="7">TolC family protein</fullName>
    </recommendedName>
</protein>
<organism evidence="6">
    <name type="scientific">termite gut metagenome</name>
    <dbReference type="NCBI Taxonomy" id="433724"/>
    <lineage>
        <taxon>unclassified sequences</taxon>
        <taxon>metagenomes</taxon>
        <taxon>organismal metagenomes</taxon>
    </lineage>
</organism>
<comment type="caution">
    <text evidence="6">The sequence shown here is derived from an EMBL/GenBank/DDBJ whole genome shotgun (WGS) entry which is preliminary data.</text>
</comment>
<dbReference type="SUPFAM" id="SSF56954">
    <property type="entry name" value="Outer membrane efflux proteins (OEP)"/>
    <property type="match status" value="1"/>
</dbReference>
<evidence type="ECO:0000256" key="1">
    <source>
        <dbReference type="ARBA" id="ARBA00004442"/>
    </source>
</evidence>
<evidence type="ECO:0000256" key="3">
    <source>
        <dbReference type="ARBA" id="ARBA00022692"/>
    </source>
</evidence>
<accession>A0A5J4SBE0</accession>